<reference evidence="2" key="2">
    <citation type="submission" date="2020-09" db="EMBL/GenBank/DDBJ databases">
        <authorList>
            <person name="Sun Q."/>
            <person name="Ohkuma M."/>
        </authorList>
    </citation>
    <scope>NUCLEOTIDE SEQUENCE</scope>
    <source>
        <strain evidence="2">JCM 5016</strain>
    </source>
</reference>
<dbReference type="AlphaFoldDB" id="A0A918VF71"/>
<protein>
    <submittedName>
        <fullName evidence="2">Uncharacterized protein</fullName>
    </submittedName>
</protein>
<gene>
    <name evidence="2" type="ORF">GCM10010389_33430</name>
</gene>
<sequence length="181" mass="19871">MQVDDLLWEANMPSAERPWSRWLKGAAGTAGFAALALLVTAGNGGVDGVLFRIALCGTALAFVIWAVLLVRDFRSLVDVRVVGGENPQLRMTTTAGRIVTRAAEDVTRVELVFTPWPEESIGSDGQLRLELKFRRGVLGRRGRWCGTTTEEIRRTMDLWQRVCPAATVTKTVRLMTPGTGD</sequence>
<name>A0A918VF71_9ACTN</name>
<accession>A0A918VF71</accession>
<proteinExistence type="predicted"/>
<comment type="caution">
    <text evidence="2">The sequence shown here is derived from an EMBL/GenBank/DDBJ whole genome shotgun (WGS) entry which is preliminary data.</text>
</comment>
<organism evidence="2 3">
    <name type="scientific">Streptomyces echinoruber</name>
    <dbReference type="NCBI Taxonomy" id="68898"/>
    <lineage>
        <taxon>Bacteria</taxon>
        <taxon>Bacillati</taxon>
        <taxon>Actinomycetota</taxon>
        <taxon>Actinomycetes</taxon>
        <taxon>Kitasatosporales</taxon>
        <taxon>Streptomycetaceae</taxon>
        <taxon>Streptomyces</taxon>
    </lineage>
</organism>
<dbReference type="RefSeq" id="WP_190058214.1">
    <property type="nucleotide sequence ID" value="NZ_BMWH01000012.1"/>
</dbReference>
<keyword evidence="1" id="KW-1133">Transmembrane helix</keyword>
<feature type="transmembrane region" description="Helical" evidence="1">
    <location>
        <begin position="49"/>
        <end position="70"/>
    </location>
</feature>
<keyword evidence="1" id="KW-0812">Transmembrane</keyword>
<reference evidence="2" key="1">
    <citation type="journal article" date="2014" name="Int. J. Syst. Evol. Microbiol.">
        <title>Complete genome sequence of Corynebacterium casei LMG S-19264T (=DSM 44701T), isolated from a smear-ripened cheese.</title>
        <authorList>
            <consortium name="US DOE Joint Genome Institute (JGI-PGF)"/>
            <person name="Walter F."/>
            <person name="Albersmeier A."/>
            <person name="Kalinowski J."/>
            <person name="Ruckert C."/>
        </authorList>
    </citation>
    <scope>NUCLEOTIDE SEQUENCE</scope>
    <source>
        <strain evidence="2">JCM 5016</strain>
    </source>
</reference>
<evidence type="ECO:0000256" key="1">
    <source>
        <dbReference type="SAM" id="Phobius"/>
    </source>
</evidence>
<feature type="transmembrane region" description="Helical" evidence="1">
    <location>
        <begin position="22"/>
        <end position="43"/>
    </location>
</feature>
<dbReference type="EMBL" id="BMWH01000012">
    <property type="protein sequence ID" value="GGZ92149.1"/>
    <property type="molecule type" value="Genomic_DNA"/>
</dbReference>
<keyword evidence="3" id="KW-1185">Reference proteome</keyword>
<evidence type="ECO:0000313" key="2">
    <source>
        <dbReference type="EMBL" id="GGZ92149.1"/>
    </source>
</evidence>
<keyword evidence="1" id="KW-0472">Membrane</keyword>
<dbReference type="Proteomes" id="UP000623010">
    <property type="component" value="Unassembled WGS sequence"/>
</dbReference>
<evidence type="ECO:0000313" key="3">
    <source>
        <dbReference type="Proteomes" id="UP000623010"/>
    </source>
</evidence>